<evidence type="ECO:0000256" key="4">
    <source>
        <dbReference type="ARBA" id="ARBA00022722"/>
    </source>
</evidence>
<feature type="domain" description="RNase H type-1" evidence="8">
    <location>
        <begin position="64"/>
        <end position="229"/>
    </location>
</feature>
<dbReference type="InterPro" id="IPR002156">
    <property type="entry name" value="RNaseH_domain"/>
</dbReference>
<keyword evidence="10" id="KW-1185">Reference proteome</keyword>
<evidence type="ECO:0000259" key="8">
    <source>
        <dbReference type="PROSITE" id="PS50879"/>
    </source>
</evidence>
<dbReference type="Proteomes" id="UP000225277">
    <property type="component" value="Unassembled WGS sequence"/>
</dbReference>
<keyword evidence="6" id="KW-0255">Endonuclease</keyword>
<keyword evidence="5" id="KW-0479">Metal-binding</keyword>
<evidence type="ECO:0000256" key="2">
    <source>
        <dbReference type="ARBA" id="ARBA00005300"/>
    </source>
</evidence>
<dbReference type="Pfam" id="PF00075">
    <property type="entry name" value="RNase_H"/>
    <property type="match status" value="1"/>
</dbReference>
<dbReference type="GeneID" id="35599052"/>
<evidence type="ECO:0000313" key="9">
    <source>
        <dbReference type="EMBL" id="CZT18026.1"/>
    </source>
</evidence>
<dbReference type="InterPro" id="IPR036397">
    <property type="entry name" value="RNaseH_sf"/>
</dbReference>
<sequence length="245" mass="27473">MDPVPGSSGVHWSSVPRSPLPGLPLKKARIFEGSTPRELFTHHASEHTVLRCHPDAHRLVRRGDDREMLIYVDGSCLDQNDATNVDIRRAGCAWVFKPEPYAFDQRSVAIRLELEGPDGQQYPQTSNRAELRAALGALRFRAWDGEGYHRVVIASDSEYLVLGITEWIENWADNGWRTGSGDAVKNEDLWKALLERINHFAKIGLEVLFWRIPRELNGEADQAAKAAAQNEPAVVKFSNLRGALV</sequence>
<evidence type="ECO:0000256" key="3">
    <source>
        <dbReference type="ARBA" id="ARBA00012180"/>
    </source>
</evidence>
<dbReference type="Gene3D" id="3.30.420.10">
    <property type="entry name" value="Ribonuclease H-like superfamily/Ribonuclease H"/>
    <property type="match status" value="1"/>
</dbReference>
<dbReference type="SUPFAM" id="SSF53098">
    <property type="entry name" value="Ribonuclease H-like"/>
    <property type="match status" value="1"/>
</dbReference>
<dbReference type="EC" id="3.1.26.4" evidence="3"/>
<dbReference type="GO" id="GO:0043137">
    <property type="term" value="P:DNA replication, removal of RNA primer"/>
    <property type="evidence" value="ECO:0007669"/>
    <property type="project" value="TreeGrafter"/>
</dbReference>
<keyword evidence="7" id="KW-0378">Hydrolase</keyword>
<dbReference type="RefSeq" id="XP_023624916.1">
    <property type="nucleotide sequence ID" value="XM_023769148.1"/>
</dbReference>
<comment type="catalytic activity">
    <reaction evidence="1">
        <text>Endonucleolytic cleavage to 5'-phosphomonoester.</text>
        <dbReference type="EC" id="3.1.26.4"/>
    </reaction>
</comment>
<evidence type="ECO:0000256" key="5">
    <source>
        <dbReference type="ARBA" id="ARBA00022723"/>
    </source>
</evidence>
<accession>A0A2D3V3B6</accession>
<dbReference type="STRING" id="112498.A0A2D3V3B6"/>
<dbReference type="InterPro" id="IPR012337">
    <property type="entry name" value="RNaseH-like_sf"/>
</dbReference>
<dbReference type="PANTHER" id="PTHR10642">
    <property type="entry name" value="RIBONUCLEASE H1"/>
    <property type="match status" value="1"/>
</dbReference>
<comment type="similarity">
    <text evidence="2">Belongs to the RNase H family.</text>
</comment>
<proteinExistence type="inferred from homology"/>
<dbReference type="OrthoDB" id="245563at2759"/>
<dbReference type="GO" id="GO:0003676">
    <property type="term" value="F:nucleic acid binding"/>
    <property type="evidence" value="ECO:0007669"/>
    <property type="project" value="InterPro"/>
</dbReference>
<protein>
    <recommendedName>
        <fullName evidence="3">ribonuclease H</fullName>
        <ecNumber evidence="3">3.1.26.4</ecNumber>
    </recommendedName>
</protein>
<reference evidence="9 10" key="1">
    <citation type="submission" date="2016-03" db="EMBL/GenBank/DDBJ databases">
        <authorList>
            <person name="Ploux O."/>
        </authorList>
    </citation>
    <scope>NUCLEOTIDE SEQUENCE [LARGE SCALE GENOMIC DNA]</scope>
    <source>
        <strain evidence="9 10">URUG2</strain>
    </source>
</reference>
<name>A0A2D3V3B6_9PEZI</name>
<dbReference type="InterPro" id="IPR050092">
    <property type="entry name" value="RNase_H"/>
</dbReference>
<dbReference type="PANTHER" id="PTHR10642:SF26">
    <property type="entry name" value="RIBONUCLEASE H1"/>
    <property type="match status" value="1"/>
</dbReference>
<keyword evidence="4" id="KW-0540">Nuclease</keyword>
<evidence type="ECO:0000256" key="7">
    <source>
        <dbReference type="ARBA" id="ARBA00022801"/>
    </source>
</evidence>
<dbReference type="CDD" id="cd13934">
    <property type="entry name" value="RNase_H_Dikarya_like"/>
    <property type="match status" value="1"/>
</dbReference>
<dbReference type="EMBL" id="FJUY01000005">
    <property type="protein sequence ID" value="CZT18026.1"/>
    <property type="molecule type" value="Genomic_DNA"/>
</dbReference>
<evidence type="ECO:0000256" key="1">
    <source>
        <dbReference type="ARBA" id="ARBA00000077"/>
    </source>
</evidence>
<evidence type="ECO:0000313" key="10">
    <source>
        <dbReference type="Proteomes" id="UP000225277"/>
    </source>
</evidence>
<evidence type="ECO:0000256" key="6">
    <source>
        <dbReference type="ARBA" id="ARBA00022759"/>
    </source>
</evidence>
<organism evidence="9 10">
    <name type="scientific">Ramularia collo-cygni</name>
    <dbReference type="NCBI Taxonomy" id="112498"/>
    <lineage>
        <taxon>Eukaryota</taxon>
        <taxon>Fungi</taxon>
        <taxon>Dikarya</taxon>
        <taxon>Ascomycota</taxon>
        <taxon>Pezizomycotina</taxon>
        <taxon>Dothideomycetes</taxon>
        <taxon>Dothideomycetidae</taxon>
        <taxon>Mycosphaerellales</taxon>
        <taxon>Mycosphaerellaceae</taxon>
        <taxon>Ramularia</taxon>
    </lineage>
</organism>
<dbReference type="PROSITE" id="PS50879">
    <property type="entry name" value="RNASE_H_1"/>
    <property type="match status" value="1"/>
</dbReference>
<dbReference type="GO" id="GO:0004523">
    <property type="term" value="F:RNA-DNA hybrid ribonuclease activity"/>
    <property type="evidence" value="ECO:0007669"/>
    <property type="project" value="UniProtKB-EC"/>
</dbReference>
<gene>
    <name evidence="9" type="ORF">RCC_03864</name>
</gene>
<dbReference type="AlphaFoldDB" id="A0A2D3V3B6"/>
<dbReference type="GO" id="GO:0046872">
    <property type="term" value="F:metal ion binding"/>
    <property type="evidence" value="ECO:0007669"/>
    <property type="project" value="UniProtKB-KW"/>
</dbReference>